<protein>
    <recommendedName>
        <fullName evidence="4 7">dTDP-4-dehydrorhamnose 3,5-epimerase</fullName>
        <ecNumber evidence="3 7">5.1.3.13</ecNumber>
    </recommendedName>
    <alternativeName>
        <fullName evidence="7">Thymidine diphospho-4-keto-rhamnose 3,5-epimerase</fullName>
    </alternativeName>
</protein>
<comment type="subunit">
    <text evidence="7">Homodimer.</text>
</comment>
<feature type="active site" description="Proton donor" evidence="5">
    <location>
        <position position="130"/>
    </location>
</feature>
<dbReference type="PANTHER" id="PTHR21047:SF2">
    <property type="entry name" value="THYMIDINE DIPHOSPHO-4-KETO-RHAMNOSE 3,5-EPIMERASE"/>
    <property type="match status" value="1"/>
</dbReference>
<reference evidence="8 9" key="1">
    <citation type="journal article" date="2017" name="Int. J. Syst. Evol. Microbiol.">
        <title>Erythrobacter aquimixticola sp. nov., isolated from the junction between the ocean and a freshwater spring.</title>
        <authorList>
            <person name="Park S."/>
            <person name="Jung Y.T."/>
            <person name="Choi S.J."/>
            <person name="Yoon J.H."/>
        </authorList>
    </citation>
    <scope>NUCLEOTIDE SEQUENCE [LARGE SCALE GENOMIC DNA]</scope>
    <source>
        <strain evidence="8 9">JSSK-14</strain>
    </source>
</reference>
<sequence length="181" mass="20108">MRVSECAVDGPLLIEPDVHGDDRGFFMETWNARTFADVGLPSQFVQDNHSRSRKGVLRGLHFQNPAPQGKLVRVASGAVFDVAVDLRSSSPTFGRWVGFELSAANKRMFWVPRGFAHGFVTLQDDTDFLYKCDAPYAPEADHSIAWDDPEIGIDWPIHDLNVTLSEKDRAACALSEAPVFT</sequence>
<dbReference type="CDD" id="cd00438">
    <property type="entry name" value="cupin_RmlC"/>
    <property type="match status" value="1"/>
</dbReference>
<evidence type="ECO:0000313" key="9">
    <source>
        <dbReference type="Proteomes" id="UP000285232"/>
    </source>
</evidence>
<evidence type="ECO:0000256" key="7">
    <source>
        <dbReference type="RuleBase" id="RU364069"/>
    </source>
</evidence>
<dbReference type="EC" id="5.1.3.13" evidence="3 7"/>
<keyword evidence="9" id="KW-1185">Reference proteome</keyword>
<evidence type="ECO:0000256" key="4">
    <source>
        <dbReference type="ARBA" id="ARBA00019595"/>
    </source>
</evidence>
<dbReference type="NCBIfam" id="TIGR01221">
    <property type="entry name" value="rmlC"/>
    <property type="match status" value="1"/>
</dbReference>
<evidence type="ECO:0000256" key="5">
    <source>
        <dbReference type="PIRSR" id="PIRSR600888-1"/>
    </source>
</evidence>
<dbReference type="InterPro" id="IPR011051">
    <property type="entry name" value="RmlC_Cupin_sf"/>
</dbReference>
<evidence type="ECO:0000313" key="8">
    <source>
        <dbReference type="EMBL" id="RJY09451.1"/>
    </source>
</evidence>
<comment type="caution">
    <text evidence="8">The sequence shown here is derived from an EMBL/GenBank/DDBJ whole genome shotgun (WGS) entry which is preliminary data.</text>
</comment>
<feature type="site" description="Participates in a stacking interaction with the thymidine ring of dTDP-4-oxo-6-deoxyglucose" evidence="6">
    <location>
        <position position="136"/>
    </location>
</feature>
<dbReference type="AlphaFoldDB" id="A0A419RUI4"/>
<comment type="function">
    <text evidence="2 7">Catalyzes the epimerization of the C3' and C5'positions of dTDP-6-deoxy-D-xylo-4-hexulose, forming dTDP-6-deoxy-L-lyxo-4-hexulose.</text>
</comment>
<organism evidence="8 9">
    <name type="scientific">Aurantiacibacter aquimixticola</name>
    <dbReference type="NCBI Taxonomy" id="1958945"/>
    <lineage>
        <taxon>Bacteria</taxon>
        <taxon>Pseudomonadati</taxon>
        <taxon>Pseudomonadota</taxon>
        <taxon>Alphaproteobacteria</taxon>
        <taxon>Sphingomonadales</taxon>
        <taxon>Erythrobacteraceae</taxon>
        <taxon>Aurantiacibacter</taxon>
    </lineage>
</organism>
<dbReference type="InterPro" id="IPR014710">
    <property type="entry name" value="RmlC-like_jellyroll"/>
</dbReference>
<comment type="similarity">
    <text evidence="7">Belongs to the dTDP-4-dehydrorhamnose 3,5-epimerase family.</text>
</comment>
<dbReference type="UniPathway" id="UPA00124"/>
<comment type="pathway">
    <text evidence="7">Carbohydrate biosynthesis; dTDP-L-rhamnose biosynthesis.</text>
</comment>
<dbReference type="RefSeq" id="WP_120048460.1">
    <property type="nucleotide sequence ID" value="NZ_RAHX01000001.1"/>
</dbReference>
<keyword evidence="7 8" id="KW-0413">Isomerase</keyword>
<evidence type="ECO:0000256" key="2">
    <source>
        <dbReference type="ARBA" id="ARBA00001997"/>
    </source>
</evidence>
<evidence type="ECO:0000256" key="1">
    <source>
        <dbReference type="ARBA" id="ARBA00001298"/>
    </source>
</evidence>
<evidence type="ECO:0000256" key="6">
    <source>
        <dbReference type="PIRSR" id="PIRSR600888-3"/>
    </source>
</evidence>
<dbReference type="GO" id="GO:0000271">
    <property type="term" value="P:polysaccharide biosynthetic process"/>
    <property type="evidence" value="ECO:0007669"/>
    <property type="project" value="TreeGrafter"/>
</dbReference>
<dbReference type="GO" id="GO:0008830">
    <property type="term" value="F:dTDP-4-dehydrorhamnose 3,5-epimerase activity"/>
    <property type="evidence" value="ECO:0007669"/>
    <property type="project" value="UniProtKB-UniRule"/>
</dbReference>
<dbReference type="Gene3D" id="2.60.120.10">
    <property type="entry name" value="Jelly Rolls"/>
    <property type="match status" value="1"/>
</dbReference>
<proteinExistence type="inferred from homology"/>
<dbReference type="Pfam" id="PF00908">
    <property type="entry name" value="dTDP_sugar_isom"/>
    <property type="match status" value="1"/>
</dbReference>
<dbReference type="PANTHER" id="PTHR21047">
    <property type="entry name" value="DTDP-6-DEOXY-D-GLUCOSE-3,5 EPIMERASE"/>
    <property type="match status" value="1"/>
</dbReference>
<accession>A0A419RUI4</accession>
<dbReference type="GO" id="GO:0005829">
    <property type="term" value="C:cytosol"/>
    <property type="evidence" value="ECO:0007669"/>
    <property type="project" value="TreeGrafter"/>
</dbReference>
<gene>
    <name evidence="8" type="primary">rfbC</name>
    <name evidence="8" type="ORF">D6201_08855</name>
</gene>
<comment type="catalytic activity">
    <reaction evidence="1 7">
        <text>dTDP-4-dehydro-6-deoxy-alpha-D-glucose = dTDP-4-dehydro-beta-L-rhamnose</text>
        <dbReference type="Rhea" id="RHEA:16969"/>
        <dbReference type="ChEBI" id="CHEBI:57649"/>
        <dbReference type="ChEBI" id="CHEBI:62830"/>
        <dbReference type="EC" id="5.1.3.13"/>
    </reaction>
</comment>
<dbReference type="Proteomes" id="UP000285232">
    <property type="component" value="Unassembled WGS sequence"/>
</dbReference>
<dbReference type="InterPro" id="IPR000888">
    <property type="entry name" value="RmlC-like"/>
</dbReference>
<dbReference type="SUPFAM" id="SSF51182">
    <property type="entry name" value="RmlC-like cupins"/>
    <property type="match status" value="1"/>
</dbReference>
<dbReference type="OrthoDB" id="9800680at2"/>
<dbReference type="EMBL" id="RAHX01000001">
    <property type="protein sequence ID" value="RJY09451.1"/>
    <property type="molecule type" value="Genomic_DNA"/>
</dbReference>
<feature type="active site" description="Proton acceptor" evidence="5">
    <location>
        <position position="61"/>
    </location>
</feature>
<dbReference type="GO" id="GO:0019305">
    <property type="term" value="P:dTDP-rhamnose biosynthetic process"/>
    <property type="evidence" value="ECO:0007669"/>
    <property type="project" value="UniProtKB-UniRule"/>
</dbReference>
<name>A0A419RUI4_9SPHN</name>
<evidence type="ECO:0000256" key="3">
    <source>
        <dbReference type="ARBA" id="ARBA00012098"/>
    </source>
</evidence>